<dbReference type="AlphaFoldDB" id="A0A3P3WDC2"/>
<dbReference type="EMBL" id="RQVQ01000005">
    <property type="protein sequence ID" value="RRJ92367.1"/>
    <property type="molecule type" value="Genomic_DNA"/>
</dbReference>
<comment type="caution">
    <text evidence="2">The sequence shown here is derived from an EMBL/GenBank/DDBJ whole genome shotgun (WGS) entry which is preliminary data.</text>
</comment>
<proteinExistence type="predicted"/>
<feature type="signal peptide" evidence="1">
    <location>
        <begin position="1"/>
        <end position="23"/>
    </location>
</feature>
<keyword evidence="3" id="KW-1185">Reference proteome</keyword>
<feature type="chain" id="PRO_5018060960" evidence="1">
    <location>
        <begin position="24"/>
        <end position="104"/>
    </location>
</feature>
<evidence type="ECO:0000256" key="1">
    <source>
        <dbReference type="SAM" id="SignalP"/>
    </source>
</evidence>
<accession>A0A3P3WDC2</accession>
<dbReference type="RefSeq" id="WP_125017246.1">
    <property type="nucleotide sequence ID" value="NZ_RQVQ01000005.1"/>
</dbReference>
<organism evidence="2 3">
    <name type="scientific">Paenimyroides tangerinum</name>
    <dbReference type="NCBI Taxonomy" id="2488728"/>
    <lineage>
        <taxon>Bacteria</taxon>
        <taxon>Pseudomonadati</taxon>
        <taxon>Bacteroidota</taxon>
        <taxon>Flavobacteriia</taxon>
        <taxon>Flavobacteriales</taxon>
        <taxon>Flavobacteriaceae</taxon>
        <taxon>Paenimyroides</taxon>
    </lineage>
</organism>
<gene>
    <name evidence="2" type="ORF">EG240_02920</name>
</gene>
<reference evidence="2 3" key="1">
    <citation type="submission" date="2018-11" db="EMBL/GenBank/DDBJ databases">
        <title>Flavobacterium sp. nov., YIM 102701-2 draft genome.</title>
        <authorList>
            <person name="Li G."/>
            <person name="Jiang Y."/>
        </authorList>
    </citation>
    <scope>NUCLEOTIDE SEQUENCE [LARGE SCALE GENOMIC DNA]</scope>
    <source>
        <strain evidence="2 3">YIM 102701-2</strain>
    </source>
</reference>
<dbReference type="OrthoDB" id="1366096at2"/>
<protein>
    <submittedName>
        <fullName evidence="2">Uncharacterized protein</fullName>
    </submittedName>
</protein>
<keyword evidence="1" id="KW-0732">Signal</keyword>
<name>A0A3P3WDC2_9FLAO</name>
<evidence type="ECO:0000313" key="2">
    <source>
        <dbReference type="EMBL" id="RRJ92367.1"/>
    </source>
</evidence>
<sequence>MVKAINILLLFVFMNFMSAPTVASVLDIDLPMAGLTMSEEEETHSSNKKNNPISEEEDLKYLSLFFTPFFNTDSKYMNEFGTETIHSINDDLVLKIPSPPPELA</sequence>
<dbReference type="Proteomes" id="UP000275719">
    <property type="component" value="Unassembled WGS sequence"/>
</dbReference>
<evidence type="ECO:0000313" key="3">
    <source>
        <dbReference type="Proteomes" id="UP000275719"/>
    </source>
</evidence>